<dbReference type="InterPro" id="IPR040057">
    <property type="entry name" value="Spe-39"/>
</dbReference>
<evidence type="ECO:0000313" key="8">
    <source>
        <dbReference type="EMBL" id="KAF0719200.1"/>
    </source>
</evidence>
<dbReference type="EMBL" id="CAADRA010000085">
    <property type="protein sequence ID" value="VFT78422.1"/>
    <property type="molecule type" value="Genomic_DNA"/>
</dbReference>
<dbReference type="OrthoDB" id="61523at2759"/>
<evidence type="ECO:0000256" key="2">
    <source>
        <dbReference type="ARBA" id="ARBA00004541"/>
    </source>
</evidence>
<dbReference type="GO" id="GO:0005770">
    <property type="term" value="C:late endosome"/>
    <property type="evidence" value="ECO:0007669"/>
    <property type="project" value="UniProtKB-SubCell"/>
</dbReference>
<feature type="region of interest" description="Disordered" evidence="6">
    <location>
        <begin position="184"/>
        <end position="210"/>
    </location>
</feature>
<dbReference type="GO" id="GO:0006886">
    <property type="term" value="P:intracellular protein transport"/>
    <property type="evidence" value="ECO:0007669"/>
    <property type="project" value="TreeGrafter"/>
</dbReference>
<dbReference type="SUPFAM" id="SSF50729">
    <property type="entry name" value="PH domain-like"/>
    <property type="match status" value="1"/>
</dbReference>
<gene>
    <name evidence="9" type="primary">Aste57867_1202</name>
    <name evidence="8" type="ORF">As57867_001201</name>
    <name evidence="9" type="ORF">ASTE57867_1202</name>
</gene>
<evidence type="ECO:0000256" key="5">
    <source>
        <dbReference type="ARBA" id="ARBA00023329"/>
    </source>
</evidence>
<proteinExistence type="predicted"/>
<dbReference type="InterPro" id="IPR001849">
    <property type="entry name" value="PH_domain"/>
</dbReference>
<dbReference type="EMBL" id="VJMH01000085">
    <property type="protein sequence ID" value="KAF0719200.1"/>
    <property type="molecule type" value="Genomic_DNA"/>
</dbReference>
<dbReference type="PANTHER" id="PTHR13364:SF6">
    <property type="entry name" value="SPERMATOGENESIS-DEFECTIVE PROTEIN 39 HOMOLOG"/>
    <property type="match status" value="1"/>
</dbReference>
<dbReference type="AlphaFoldDB" id="A0A485K7Y9"/>
<evidence type="ECO:0000313" key="9">
    <source>
        <dbReference type="EMBL" id="VFT78422.1"/>
    </source>
</evidence>
<comment type="subcellular location">
    <subcellularLocation>
        <location evidence="2">Cytoplasmic vesicle</location>
    </subcellularLocation>
    <subcellularLocation>
        <location evidence="1">Early endosome</location>
    </subcellularLocation>
    <subcellularLocation>
        <location evidence="3">Late endosome</location>
    </subcellularLocation>
</comment>
<reference evidence="9 10" key="1">
    <citation type="submission" date="2019-03" db="EMBL/GenBank/DDBJ databases">
        <authorList>
            <person name="Gaulin E."/>
            <person name="Dumas B."/>
        </authorList>
    </citation>
    <scope>NUCLEOTIDE SEQUENCE [LARGE SCALE GENOMIC DNA]</scope>
    <source>
        <strain evidence="9">CBS 568.67</strain>
    </source>
</reference>
<evidence type="ECO:0000313" key="10">
    <source>
        <dbReference type="Proteomes" id="UP000332933"/>
    </source>
</evidence>
<dbReference type="GO" id="GO:0007034">
    <property type="term" value="P:vacuolar transport"/>
    <property type="evidence" value="ECO:0007669"/>
    <property type="project" value="TreeGrafter"/>
</dbReference>
<protein>
    <submittedName>
        <fullName evidence="9">Aste57867_1202 protein</fullName>
    </submittedName>
</protein>
<keyword evidence="5" id="KW-0968">Cytoplasmic vesicle</keyword>
<sequence length="455" mass="51165">MATAAASAQAAVQKLLLSHMGMGPKFTYRTLFSSPEFESLQPKQALLHHACTTCCAAVVQEVLLFLSHTLSDALFHQELRLGTNAFALDHWANYLRQQQLINQGSTYVSLQDYPLIALFRGVGRHTDMAMEIFELILHEPNWPLALDWASEAQKLFERTRQPAWLQTQLQHYVQLQLLLRETEARDGTLAPPPQTRATQADKHKRSTGPGLNWRKKFIALDGSILTMRSHEPEKAAKSTFLPTREKEIRLTKDTVVVKRLHTSSTHAKQLARPFCLEIQDPDGHTTLLLDMWSQDAQNEWLAALEANIKRLSLDAIWLTRPTVNNMTLAQFVRYCLVYPDTKSHPAPTAATGEDGFLPWESARVRHLSDTFGIDSTRLLYLSILTCGQAQQWDALAALTRPGKVKRLFTSQPQSTIGFGAFVDVAVAFHAPRETIDMYAALFAKQTKGWGSLHTS</sequence>
<feature type="domain" description="PH" evidence="7">
    <location>
        <begin position="182"/>
        <end position="309"/>
    </location>
</feature>
<evidence type="ECO:0000259" key="7">
    <source>
        <dbReference type="PROSITE" id="PS50003"/>
    </source>
</evidence>
<name>A0A485K7Y9_9STRA</name>
<dbReference type="PROSITE" id="PS50003">
    <property type="entry name" value="PH_DOMAIN"/>
    <property type="match status" value="1"/>
</dbReference>
<evidence type="ECO:0000256" key="4">
    <source>
        <dbReference type="ARBA" id="ARBA00022753"/>
    </source>
</evidence>
<dbReference type="InterPro" id="IPR011993">
    <property type="entry name" value="PH-like_dom_sf"/>
</dbReference>
<reference evidence="8" key="2">
    <citation type="submission" date="2019-06" db="EMBL/GenBank/DDBJ databases">
        <title>Genomics analysis of Aphanomyces spp. identifies a new class of oomycete effector associated with host adaptation.</title>
        <authorList>
            <person name="Gaulin E."/>
        </authorList>
    </citation>
    <scope>NUCLEOTIDE SEQUENCE</scope>
    <source>
        <strain evidence="8">CBS 578.67</strain>
    </source>
</reference>
<accession>A0A485K7Y9</accession>
<dbReference type="Proteomes" id="UP000332933">
    <property type="component" value="Unassembled WGS sequence"/>
</dbReference>
<evidence type="ECO:0000256" key="6">
    <source>
        <dbReference type="SAM" id="MobiDB-lite"/>
    </source>
</evidence>
<evidence type="ECO:0000256" key="1">
    <source>
        <dbReference type="ARBA" id="ARBA00004412"/>
    </source>
</evidence>
<keyword evidence="10" id="KW-1185">Reference proteome</keyword>
<organism evidence="9 10">
    <name type="scientific">Aphanomyces stellatus</name>
    <dbReference type="NCBI Taxonomy" id="120398"/>
    <lineage>
        <taxon>Eukaryota</taxon>
        <taxon>Sar</taxon>
        <taxon>Stramenopiles</taxon>
        <taxon>Oomycota</taxon>
        <taxon>Saprolegniomycetes</taxon>
        <taxon>Saprolegniales</taxon>
        <taxon>Verrucalvaceae</taxon>
        <taxon>Aphanomyces</taxon>
    </lineage>
</organism>
<evidence type="ECO:0000256" key="3">
    <source>
        <dbReference type="ARBA" id="ARBA00004603"/>
    </source>
</evidence>
<dbReference type="Gene3D" id="2.30.29.30">
    <property type="entry name" value="Pleckstrin-homology domain (PH domain)/Phosphotyrosine-binding domain (PTB)"/>
    <property type="match status" value="1"/>
</dbReference>
<dbReference type="PANTHER" id="PTHR13364">
    <property type="entry name" value="DEFECTIVE SPERMATOGENESIS PROTEIN 39"/>
    <property type="match status" value="1"/>
</dbReference>
<keyword evidence="4" id="KW-0967">Endosome</keyword>
<dbReference type="GO" id="GO:0005769">
    <property type="term" value="C:early endosome"/>
    <property type="evidence" value="ECO:0007669"/>
    <property type="project" value="UniProtKB-SubCell"/>
</dbReference>